<evidence type="ECO:0000313" key="6">
    <source>
        <dbReference type="Proteomes" id="UP000003860"/>
    </source>
</evidence>
<dbReference type="Gene3D" id="2.130.10.10">
    <property type="entry name" value="YVTN repeat-like/Quinoprotein amine dehydrogenase"/>
    <property type="match status" value="1"/>
</dbReference>
<dbReference type="InterPro" id="IPR001119">
    <property type="entry name" value="SLH_dom"/>
</dbReference>
<feature type="domain" description="SLH" evidence="4">
    <location>
        <begin position="172"/>
        <end position="235"/>
    </location>
</feature>
<protein>
    <submittedName>
        <fullName evidence="5">S-layer domain-containing protein</fullName>
    </submittedName>
</protein>
<feature type="region of interest" description="Disordered" evidence="2">
    <location>
        <begin position="290"/>
        <end position="316"/>
    </location>
</feature>
<sequence>MYIFENDICAYYVSFYEYKNQFKGGKRMKRHSFKKAIILAVVAALLLTCAPLVSMAQSFDDVSKGFWAGEAIEKWSDAQVLAGSNGKFRPNDQITRAEFAAVLNKIMKYDKGNAVFSDVKSSDWFYKHITAVASAGIMNGYDGKAMPNAIIKRQDAAIMIKKAFSIKKASSSPSFGDSDKISDYALEAVAALFEKEFVSGKPGKLFDPQGGLTRAEAVKIVSNVIPNYIYKPGTYTKLAKGNVVINCSGVIIKDADITGDLIVAPSVKDTVTLVDVKVAGSVITSGKAVVKEETTTPTKPTDTSTTPTTPTNPTEKPYCDTYANALVSSKVPQYIKDYIKIQHGTEIMTYKFVIKPSVFPVGDNVTTSVFSTNREYLWIGNTQGLIRLKVSDGKQENFNDKLKETDVKLLIDDEENGVWAITTGYVTHIPVQK</sequence>
<dbReference type="EMBL" id="ACXX02000010">
    <property type="protein sequence ID" value="EGD46988.1"/>
    <property type="molecule type" value="Genomic_DNA"/>
</dbReference>
<evidence type="ECO:0000313" key="5">
    <source>
        <dbReference type="EMBL" id="EGD46988.1"/>
    </source>
</evidence>
<comment type="caution">
    <text evidence="5">The sequence shown here is derived from an EMBL/GenBank/DDBJ whole genome shotgun (WGS) entry which is preliminary data.</text>
</comment>
<proteinExistence type="predicted"/>
<dbReference type="AlphaFoldDB" id="F1TF50"/>
<evidence type="ECO:0000256" key="2">
    <source>
        <dbReference type="SAM" id="MobiDB-lite"/>
    </source>
</evidence>
<dbReference type="Proteomes" id="UP000003860">
    <property type="component" value="Unassembled WGS sequence"/>
</dbReference>
<feature type="domain" description="SLH" evidence="4">
    <location>
        <begin position="55"/>
        <end position="117"/>
    </location>
</feature>
<reference evidence="5" key="2">
    <citation type="submission" date="2011-01" db="EMBL/GenBank/DDBJ databases">
        <title>The Non-contiguous Finished genome of Clostridium papyrosolvens.</title>
        <authorList>
            <person name="Lucas S."/>
            <person name="Copeland A."/>
            <person name="Lapidus A."/>
            <person name="Cheng J.-F."/>
            <person name="Goodwin L."/>
            <person name="Pitluck S."/>
            <person name="Misra M."/>
            <person name="Chertkov O."/>
            <person name="Detter J.C."/>
            <person name="Han C."/>
            <person name="Tapia R."/>
            <person name="Land M."/>
            <person name="Hauser L."/>
            <person name="Kyrpides N."/>
            <person name="Ivanova N."/>
            <person name="Pagani I."/>
            <person name="Mouttaki H."/>
            <person name="He Z."/>
            <person name="Zhou J."/>
            <person name="Hemme C.L."/>
            <person name="Woyke T."/>
        </authorList>
    </citation>
    <scope>NUCLEOTIDE SEQUENCE [LARGE SCALE GENOMIC DNA]</scope>
    <source>
        <strain evidence="5">DSM 2782</strain>
    </source>
</reference>
<name>F1TF50_9FIRM</name>
<gene>
    <name evidence="5" type="ORF">Cpap_1183</name>
</gene>
<keyword evidence="6" id="KW-1185">Reference proteome</keyword>
<reference evidence="5" key="1">
    <citation type="submission" date="2009-07" db="EMBL/GenBank/DDBJ databases">
        <authorList>
            <consortium name="US DOE Joint Genome Institute (JGI-PGF)"/>
            <person name="Lucas S."/>
            <person name="Copeland A."/>
            <person name="Lapidus A."/>
            <person name="Glavina del Rio T."/>
            <person name="Tice H."/>
            <person name="Bruce D."/>
            <person name="Goodwin L."/>
            <person name="Pitluck S."/>
            <person name="Larimer F."/>
            <person name="Land M.L."/>
            <person name="Mouttaki H."/>
            <person name="He Z."/>
            <person name="Zhou J."/>
            <person name="Hemme C.L."/>
        </authorList>
    </citation>
    <scope>NUCLEOTIDE SEQUENCE [LARGE SCALE GENOMIC DNA]</scope>
    <source>
        <strain evidence="5">DSM 2782</strain>
    </source>
</reference>
<dbReference type="PANTHER" id="PTHR43308:SF5">
    <property type="entry name" value="S-LAYER PROTEIN _ PEPTIDOGLYCAN ENDO-BETA-N-ACETYLGLUCOSAMINIDASE"/>
    <property type="match status" value="1"/>
</dbReference>
<evidence type="ECO:0000256" key="1">
    <source>
        <dbReference type="ARBA" id="ARBA00022737"/>
    </source>
</evidence>
<evidence type="ECO:0000259" key="4">
    <source>
        <dbReference type="PROSITE" id="PS51272"/>
    </source>
</evidence>
<feature type="compositionally biased region" description="Low complexity" evidence="2">
    <location>
        <begin position="295"/>
        <end position="316"/>
    </location>
</feature>
<evidence type="ECO:0000256" key="3">
    <source>
        <dbReference type="SAM" id="Phobius"/>
    </source>
</evidence>
<organism evidence="5 6">
    <name type="scientific">Ruminiclostridium papyrosolvens DSM 2782</name>
    <dbReference type="NCBI Taxonomy" id="588581"/>
    <lineage>
        <taxon>Bacteria</taxon>
        <taxon>Bacillati</taxon>
        <taxon>Bacillota</taxon>
        <taxon>Clostridia</taxon>
        <taxon>Eubacteriales</taxon>
        <taxon>Oscillospiraceae</taxon>
        <taxon>Ruminiclostridium</taxon>
    </lineage>
</organism>
<dbReference type="InterPro" id="IPR051465">
    <property type="entry name" value="Cell_Envelope_Struct_Comp"/>
</dbReference>
<dbReference type="eggNOG" id="COG3757">
    <property type="taxonomic scope" value="Bacteria"/>
</dbReference>
<dbReference type="Pfam" id="PF00395">
    <property type="entry name" value="SLH"/>
    <property type="match status" value="3"/>
</dbReference>
<keyword evidence="1" id="KW-0677">Repeat</keyword>
<accession>F1TF50</accession>
<dbReference type="STRING" id="588581.Cpap_1183"/>
<keyword evidence="3" id="KW-0472">Membrane</keyword>
<dbReference type="InterPro" id="IPR015943">
    <property type="entry name" value="WD40/YVTN_repeat-like_dom_sf"/>
</dbReference>
<feature type="transmembrane region" description="Helical" evidence="3">
    <location>
        <begin position="36"/>
        <end position="56"/>
    </location>
</feature>
<dbReference type="PANTHER" id="PTHR43308">
    <property type="entry name" value="OUTER MEMBRANE PROTEIN ALPHA-RELATED"/>
    <property type="match status" value="1"/>
</dbReference>
<keyword evidence="3" id="KW-1133">Transmembrane helix</keyword>
<keyword evidence="3" id="KW-0812">Transmembrane</keyword>
<dbReference type="PROSITE" id="PS51272">
    <property type="entry name" value="SLH"/>
    <property type="match status" value="2"/>
</dbReference>